<dbReference type="Gene3D" id="2.60.40.1120">
    <property type="entry name" value="Carboxypeptidase-like, regulatory domain"/>
    <property type="match status" value="1"/>
</dbReference>
<dbReference type="PROSITE" id="PS52016">
    <property type="entry name" value="TONB_DEPENDENT_REC_3"/>
    <property type="match status" value="1"/>
</dbReference>
<dbReference type="NCBIfam" id="TIGR04057">
    <property type="entry name" value="SusC_RagA_signa"/>
    <property type="match status" value="1"/>
</dbReference>
<evidence type="ECO:0000259" key="9">
    <source>
        <dbReference type="Pfam" id="PF07715"/>
    </source>
</evidence>
<dbReference type="Gene3D" id="2.170.130.10">
    <property type="entry name" value="TonB-dependent receptor, plug domain"/>
    <property type="match status" value="1"/>
</dbReference>
<evidence type="ECO:0000256" key="8">
    <source>
        <dbReference type="SAM" id="SignalP"/>
    </source>
</evidence>
<evidence type="ECO:0000256" key="7">
    <source>
        <dbReference type="PROSITE-ProRule" id="PRU01360"/>
    </source>
</evidence>
<evidence type="ECO:0000256" key="4">
    <source>
        <dbReference type="ARBA" id="ARBA00022692"/>
    </source>
</evidence>
<dbReference type="Gene3D" id="2.40.170.20">
    <property type="entry name" value="TonB-dependent receptor, beta-barrel domain"/>
    <property type="match status" value="1"/>
</dbReference>
<evidence type="ECO:0000256" key="3">
    <source>
        <dbReference type="ARBA" id="ARBA00022452"/>
    </source>
</evidence>
<keyword evidence="6 7" id="KW-0998">Cell outer membrane</keyword>
<evidence type="ECO:0000256" key="6">
    <source>
        <dbReference type="ARBA" id="ARBA00023237"/>
    </source>
</evidence>
<keyword evidence="11" id="KW-1185">Reference proteome</keyword>
<dbReference type="AlphaFoldDB" id="A0A1W2HB87"/>
<dbReference type="OrthoDB" id="9768177at2"/>
<gene>
    <name evidence="10" type="ORF">SAMN00777080_4819</name>
</gene>
<feature type="chain" id="PRO_5013094294" evidence="8">
    <location>
        <begin position="25"/>
        <end position="1036"/>
    </location>
</feature>
<dbReference type="InterPro" id="IPR039426">
    <property type="entry name" value="TonB-dep_rcpt-like"/>
</dbReference>
<dbReference type="InterPro" id="IPR008969">
    <property type="entry name" value="CarboxyPept-like_regulatory"/>
</dbReference>
<dbReference type="NCBIfam" id="TIGR04056">
    <property type="entry name" value="OMP_RagA_SusC"/>
    <property type="match status" value="1"/>
</dbReference>
<dbReference type="RefSeq" id="WP_084123079.1">
    <property type="nucleotide sequence ID" value="NZ_LT838813.1"/>
</dbReference>
<name>A0A1W2HB87_9BACT</name>
<sequence>MKKKITVFVLFFLAVISMSPDIYAQDNAIKGKVTSRDDGQPLPGVTVLVQNTTIGTVTDIDGNYSINVPSGSNVLTFSFIGFVGQSVDINNRSTIDVVMVTDTRQLSEVVVTAFGIEQEKKTLGYAVQRIDNEDIVRTKQPNIVNALQGQAAGVQVTNAGGAPGQSARIIIRGVNSLSPGADNQPLFIVDGIQIDNSTVESPGTPRGLSNRVADLNPDDIESMSILKGAAATALYGVRAANGAVIITTKRGKAGTTAVNVSSSVGFETPNRIPRLQENFGQGFSGVYDPTSFWPAWGAPIAEVAQTVPGHKYQDNWRRAFDTGVQISNNVSISGGNDNATFFGSFGRFDHDGIMPFSNWARTSAKLNGQVKVSEKFNFSSSLNYINSGGNRVPHDRFMERLVYWAETQDVRDYINPDGTMKTYGSNTNPIYDARFSTFEDNVDRLIGNVTLNYKPADWIDFTYRIGADVFSDSRTEITPGPKRIDGEVPLSATGFIREIRINSRDLTSTFIVSMQKRWSEKWNTSLRFGNDIFERRFDRLSSLGQDFVIPEFFNLSNTRQIFSDQGKSIRRLVGFYGDVTVDYQGTVFLNVTGRNDISSTLPQQNNSFFYPSFNLSYLFSETFDLPSWMSFGKIRASYAEVGKDTDPHLLGATYVTPNIYPLAGQVGFTRFGGFGDPNLRPERTSSIELGTQLGFLDNRIELDIAYYKNNTKDQIIPVPVSPSTGFTSYITNAGEIQNEGVEFVIKALAMQRNEFRWNINFNLSFNDNTVKSIREGIEEIIVGSQFGYVGSTVTMKLVEGRPYGDIYGSSYTRFYQGGRPEGVETLDRNLPIVIGANGFPVRDGTQLILGNAIPKWFGGIRNDFNYKNWDFSFLVDGRFGVDQYNQFGNFLSAFGMNEFTNDRNDTRVFEGVLSDGSPNGQEVWLGQGVGPDGRNYGAGFYRNTYRTVSENFVQDASFIKLRNITLGYNFSPRLLEKTFIRSLRASVAANNIILYTPWDGFDPESFSAGAGGNAVGFTGLGFPAVQSLFFSLNLGF</sequence>
<organism evidence="10 11">
    <name type="scientific">Aquiflexum balticum DSM 16537</name>
    <dbReference type="NCBI Taxonomy" id="758820"/>
    <lineage>
        <taxon>Bacteria</taxon>
        <taxon>Pseudomonadati</taxon>
        <taxon>Bacteroidota</taxon>
        <taxon>Cytophagia</taxon>
        <taxon>Cytophagales</taxon>
        <taxon>Cyclobacteriaceae</taxon>
        <taxon>Aquiflexum</taxon>
    </lineage>
</organism>
<comment type="similarity">
    <text evidence="7">Belongs to the TonB-dependent receptor family.</text>
</comment>
<feature type="signal peptide" evidence="8">
    <location>
        <begin position="1"/>
        <end position="24"/>
    </location>
</feature>
<dbReference type="SUPFAM" id="SSF56935">
    <property type="entry name" value="Porins"/>
    <property type="match status" value="1"/>
</dbReference>
<dbReference type="InterPro" id="IPR012910">
    <property type="entry name" value="Plug_dom"/>
</dbReference>
<keyword evidence="8" id="KW-0732">Signal</keyword>
<evidence type="ECO:0000256" key="5">
    <source>
        <dbReference type="ARBA" id="ARBA00023136"/>
    </source>
</evidence>
<dbReference type="Pfam" id="PF13715">
    <property type="entry name" value="CarbopepD_reg_2"/>
    <property type="match status" value="1"/>
</dbReference>
<evidence type="ECO:0000313" key="10">
    <source>
        <dbReference type="EMBL" id="SMD46139.1"/>
    </source>
</evidence>
<evidence type="ECO:0000256" key="2">
    <source>
        <dbReference type="ARBA" id="ARBA00022448"/>
    </source>
</evidence>
<accession>A0A1W2HB87</accession>
<dbReference type="Pfam" id="PF07715">
    <property type="entry name" value="Plug"/>
    <property type="match status" value="1"/>
</dbReference>
<dbReference type="InterPro" id="IPR036942">
    <property type="entry name" value="Beta-barrel_TonB_sf"/>
</dbReference>
<feature type="domain" description="TonB-dependent receptor plug" evidence="9">
    <location>
        <begin position="120"/>
        <end position="243"/>
    </location>
</feature>
<dbReference type="InterPro" id="IPR023997">
    <property type="entry name" value="TonB-dep_OMP_SusC/RagA_CS"/>
</dbReference>
<evidence type="ECO:0000256" key="1">
    <source>
        <dbReference type="ARBA" id="ARBA00004571"/>
    </source>
</evidence>
<dbReference type="Proteomes" id="UP000192333">
    <property type="component" value="Chromosome I"/>
</dbReference>
<dbReference type="SUPFAM" id="SSF49464">
    <property type="entry name" value="Carboxypeptidase regulatory domain-like"/>
    <property type="match status" value="1"/>
</dbReference>
<evidence type="ECO:0000313" key="11">
    <source>
        <dbReference type="Proteomes" id="UP000192333"/>
    </source>
</evidence>
<comment type="subcellular location">
    <subcellularLocation>
        <location evidence="1 7">Cell outer membrane</location>
        <topology evidence="1 7">Multi-pass membrane protein</topology>
    </subcellularLocation>
</comment>
<dbReference type="GO" id="GO:0009279">
    <property type="term" value="C:cell outer membrane"/>
    <property type="evidence" value="ECO:0007669"/>
    <property type="project" value="UniProtKB-SubCell"/>
</dbReference>
<keyword evidence="2 7" id="KW-0813">Transport</keyword>
<dbReference type="EMBL" id="LT838813">
    <property type="protein sequence ID" value="SMD46139.1"/>
    <property type="molecule type" value="Genomic_DNA"/>
</dbReference>
<proteinExistence type="inferred from homology"/>
<reference evidence="11" key="1">
    <citation type="submission" date="2017-04" db="EMBL/GenBank/DDBJ databases">
        <authorList>
            <person name="Varghese N."/>
            <person name="Submissions S."/>
        </authorList>
    </citation>
    <scope>NUCLEOTIDE SEQUENCE [LARGE SCALE GENOMIC DNA]</scope>
    <source>
        <strain evidence="11">DSM 16537</strain>
    </source>
</reference>
<dbReference type="STRING" id="758820.SAMN00777080_4819"/>
<protein>
    <submittedName>
        <fullName evidence="10">TonB-linked outer membrane protein, SusC/RagA family</fullName>
    </submittedName>
</protein>
<dbReference type="InterPro" id="IPR037066">
    <property type="entry name" value="Plug_dom_sf"/>
</dbReference>
<keyword evidence="3 7" id="KW-1134">Transmembrane beta strand</keyword>
<keyword evidence="4 7" id="KW-0812">Transmembrane</keyword>
<dbReference type="InterPro" id="IPR023996">
    <property type="entry name" value="TonB-dep_OMP_SusC/RagA"/>
</dbReference>
<keyword evidence="5 7" id="KW-0472">Membrane</keyword>